<dbReference type="Proteomes" id="UP001497700">
    <property type="component" value="Unassembled WGS sequence"/>
</dbReference>
<keyword evidence="1" id="KW-0418">Kinase</keyword>
<reference evidence="1 2" key="1">
    <citation type="journal article" date="2022" name="New Phytol.">
        <title>Ecological generalism drives hyperdiversity of secondary metabolite gene clusters in xylarialean endophytes.</title>
        <authorList>
            <person name="Franco M.E.E."/>
            <person name="Wisecaver J.H."/>
            <person name="Arnold A.E."/>
            <person name="Ju Y.M."/>
            <person name="Slot J.C."/>
            <person name="Ahrendt S."/>
            <person name="Moore L.P."/>
            <person name="Eastman K.E."/>
            <person name="Scott K."/>
            <person name="Konkel Z."/>
            <person name="Mondo S.J."/>
            <person name="Kuo A."/>
            <person name="Hayes R.D."/>
            <person name="Haridas S."/>
            <person name="Andreopoulos B."/>
            <person name="Riley R."/>
            <person name="LaButti K."/>
            <person name="Pangilinan J."/>
            <person name="Lipzen A."/>
            <person name="Amirebrahimi M."/>
            <person name="Yan J."/>
            <person name="Adam C."/>
            <person name="Keymanesh K."/>
            <person name="Ng V."/>
            <person name="Louie K."/>
            <person name="Northen T."/>
            <person name="Drula E."/>
            <person name="Henrissat B."/>
            <person name="Hsieh H.M."/>
            <person name="Youens-Clark K."/>
            <person name="Lutzoni F."/>
            <person name="Miadlikowska J."/>
            <person name="Eastwood D.C."/>
            <person name="Hamelin R.C."/>
            <person name="Grigoriev I.V."/>
            <person name="U'Ren J.M."/>
        </authorList>
    </citation>
    <scope>NUCLEOTIDE SEQUENCE [LARGE SCALE GENOMIC DNA]</scope>
    <source>
        <strain evidence="1 2">CBS 119005</strain>
    </source>
</reference>
<name>A0ACB9ZCQ3_9PEZI</name>
<keyword evidence="2" id="KW-1185">Reference proteome</keyword>
<sequence length="426" mass="47890">MPSHNSNGDSNGVANGLGHLRHIPLSYDSEHADSSARQLILALRPEWSSHDSNIEFIPFKDGITNTLLKAINKKDGLSEDEIDKEAVLLRAYGHGTDVLIDRHRETQNHELLMKCGLAPELLARFDNGMIYRFIRGTVTQPADLRTSPVYLAVAKRLAQWHATVPCIYETQAKASGVNGSVHSPSKAAIEHVAPGKPSPNVWTVMQKWILALPTKTEAQRQRQTDLQRELIKLVEELSQRPGLGDNGLVFAHCDLLSGNVIIEPQESSESSGATQQDIRQKSVSFIDYEYATPSPAAFDLANHFAEWGGFDCDFTVLPTRAQRLEFIREYIHTYFSLLPQKPGNIDEEAETMKLLSEVDIFRGVPGFYWGIWALIQATISQIDFDYAEYAEIRLGEYYGWREATKSTGKPIDKDLSIREKRWAQPE</sequence>
<organism evidence="1 2">
    <name type="scientific">Hypoxylon rubiginosum</name>
    <dbReference type="NCBI Taxonomy" id="110542"/>
    <lineage>
        <taxon>Eukaryota</taxon>
        <taxon>Fungi</taxon>
        <taxon>Dikarya</taxon>
        <taxon>Ascomycota</taxon>
        <taxon>Pezizomycotina</taxon>
        <taxon>Sordariomycetes</taxon>
        <taxon>Xylariomycetidae</taxon>
        <taxon>Xylariales</taxon>
        <taxon>Hypoxylaceae</taxon>
        <taxon>Hypoxylon</taxon>
    </lineage>
</organism>
<evidence type="ECO:0000313" key="2">
    <source>
        <dbReference type="Proteomes" id="UP001497700"/>
    </source>
</evidence>
<protein>
    <submittedName>
        <fullName evidence="1">Ethanolamine kinase</fullName>
    </submittedName>
</protein>
<evidence type="ECO:0000313" key="1">
    <source>
        <dbReference type="EMBL" id="KAI4869326.1"/>
    </source>
</evidence>
<gene>
    <name evidence="1" type="ORF">F4820DRAFT_29020</name>
</gene>
<comment type="caution">
    <text evidence="1">The sequence shown here is derived from an EMBL/GenBank/DDBJ whole genome shotgun (WGS) entry which is preliminary data.</text>
</comment>
<keyword evidence="1" id="KW-0808">Transferase</keyword>
<dbReference type="EMBL" id="MU393431">
    <property type="protein sequence ID" value="KAI4869326.1"/>
    <property type="molecule type" value="Genomic_DNA"/>
</dbReference>
<accession>A0ACB9ZCQ3</accession>
<proteinExistence type="predicted"/>